<gene>
    <name evidence="1" type="ORF">CDOO_01170</name>
</gene>
<keyword evidence="2" id="KW-1185">Reference proteome</keyword>
<sequence>MTAYPVLAVVDKRPGNSVIWHVQTDPDSPGILTGAWITADEGSLLDGAVHLTVGSTDLEKLADAVEAEVAKVRSSAQAAKKATPSITLPRFDDLPRPDVAEIAQTYHGEPEAREAWAMAVAAAEIVEYWHGFEAARKMRRYLAEEYGPDVRPLPIGRDLDT</sequence>
<dbReference type="Proteomes" id="UP000029914">
    <property type="component" value="Chromosome"/>
</dbReference>
<evidence type="ECO:0000313" key="2">
    <source>
        <dbReference type="Proteomes" id="UP000029914"/>
    </source>
</evidence>
<dbReference type="RefSeq" id="WP_018022919.1">
    <property type="nucleotide sequence ID" value="NZ_AQUX01000015.1"/>
</dbReference>
<organism evidence="1 2">
    <name type="scientific">Corynebacterium doosanense CAU 212 = DSM 45436</name>
    <dbReference type="NCBI Taxonomy" id="558173"/>
    <lineage>
        <taxon>Bacteria</taxon>
        <taxon>Bacillati</taxon>
        <taxon>Actinomycetota</taxon>
        <taxon>Actinomycetes</taxon>
        <taxon>Mycobacteriales</taxon>
        <taxon>Corynebacteriaceae</taxon>
        <taxon>Corynebacterium</taxon>
    </lineage>
</organism>
<proteinExistence type="predicted"/>
<dbReference type="EMBL" id="CP006764">
    <property type="protein sequence ID" value="AIT62149.1"/>
    <property type="molecule type" value="Genomic_DNA"/>
</dbReference>
<dbReference type="eggNOG" id="ENOG5031F1X">
    <property type="taxonomic scope" value="Bacteria"/>
</dbReference>
<dbReference type="HOGENOM" id="CLU_130306_0_0_11"/>
<dbReference type="AlphaFoldDB" id="A0A097IJ47"/>
<name>A0A097IJ47_9CORY</name>
<dbReference type="KEGG" id="cdo:CDOO_01170"/>
<dbReference type="OrthoDB" id="4410665at2"/>
<reference evidence="1 2" key="1">
    <citation type="submission" date="2013-09" db="EMBL/GenBank/DDBJ databases">
        <title>Complete genome sequence of Corynebacterium doosanense CAU 212(T) (=DSM 45436(T)), isolated from activated sludge.</title>
        <authorList>
            <person name="Schaffert L."/>
            <person name="Albersmeier A."/>
            <person name="Kalinowski J."/>
            <person name="Ruckert C."/>
        </authorList>
    </citation>
    <scope>NUCLEOTIDE SEQUENCE [LARGE SCALE GENOMIC DNA]</scope>
    <source>
        <strain evidence="1 2">CAU 212</strain>
    </source>
</reference>
<accession>A0A097IJ47</accession>
<dbReference type="STRING" id="558173.CDOO_01170"/>
<evidence type="ECO:0000313" key="1">
    <source>
        <dbReference type="EMBL" id="AIT62149.1"/>
    </source>
</evidence>
<protein>
    <submittedName>
        <fullName evidence="1">Uncharacterized protein</fullName>
    </submittedName>
</protein>